<sequence length="183" mass="21442">QIRTDHMNQLYGDAANVNGRTYKYNQRIESFTANQLLTYSKAFGHHNIDIMAGHESYSYTLKYQYTHKYNFYTIGNPEFNNAITMSDMNSYTQEHSMESFFGRVNYDFDNKYYLSASIRSDESSKFHPDHRRGTFWSVGGSWRLTQEEFLKDVEWLSNLKLKASYGTQGNDGILDINGYVVYQ</sequence>
<dbReference type="GO" id="GO:0009279">
    <property type="term" value="C:cell outer membrane"/>
    <property type="evidence" value="ECO:0007669"/>
    <property type="project" value="UniProtKB-SubCell"/>
</dbReference>
<reference evidence="4" key="1">
    <citation type="journal article" date="2013" name="Environ. Microbiol.">
        <title>Microbiota from the distal guts of lean and obese adolescents exhibit partial functional redundancy besides clear differences in community structure.</title>
        <authorList>
            <person name="Ferrer M."/>
            <person name="Ruiz A."/>
            <person name="Lanza F."/>
            <person name="Haange S.B."/>
            <person name="Oberbach A."/>
            <person name="Till H."/>
            <person name="Bargiela R."/>
            <person name="Campoy C."/>
            <person name="Segura M.T."/>
            <person name="Richter M."/>
            <person name="von Bergen M."/>
            <person name="Seifert J."/>
            <person name="Suarez A."/>
        </authorList>
    </citation>
    <scope>NUCLEOTIDE SEQUENCE</scope>
</reference>
<dbReference type="EMBL" id="AJWY01005694">
    <property type="protein sequence ID" value="EKC68932.1"/>
    <property type="molecule type" value="Genomic_DNA"/>
</dbReference>
<dbReference type="AlphaFoldDB" id="K1T711"/>
<dbReference type="InterPro" id="IPR036942">
    <property type="entry name" value="Beta-barrel_TonB_sf"/>
</dbReference>
<evidence type="ECO:0000256" key="1">
    <source>
        <dbReference type="ARBA" id="ARBA00004442"/>
    </source>
</evidence>
<protein>
    <submittedName>
        <fullName evidence="4">Uncharacterized protein</fullName>
    </submittedName>
</protein>
<keyword evidence="2" id="KW-0472">Membrane</keyword>
<proteinExistence type="predicted"/>
<organism evidence="4">
    <name type="scientific">human gut metagenome</name>
    <dbReference type="NCBI Taxonomy" id="408170"/>
    <lineage>
        <taxon>unclassified sequences</taxon>
        <taxon>metagenomes</taxon>
        <taxon>organismal metagenomes</taxon>
    </lineage>
</organism>
<comment type="subcellular location">
    <subcellularLocation>
        <location evidence="1">Cell outer membrane</location>
    </subcellularLocation>
</comment>
<dbReference type="Gene3D" id="2.40.170.20">
    <property type="entry name" value="TonB-dependent receptor, beta-barrel domain"/>
    <property type="match status" value="1"/>
</dbReference>
<feature type="non-terminal residue" evidence="4">
    <location>
        <position position="1"/>
    </location>
</feature>
<evidence type="ECO:0000256" key="2">
    <source>
        <dbReference type="ARBA" id="ARBA00023136"/>
    </source>
</evidence>
<comment type="caution">
    <text evidence="4">The sequence shown here is derived from an EMBL/GenBank/DDBJ whole genome shotgun (WGS) entry which is preliminary data.</text>
</comment>
<feature type="non-terminal residue" evidence="4">
    <location>
        <position position="183"/>
    </location>
</feature>
<name>K1T711_9ZZZZ</name>
<dbReference type="SUPFAM" id="SSF56935">
    <property type="entry name" value="Porins"/>
    <property type="match status" value="1"/>
</dbReference>
<keyword evidence="3" id="KW-0998">Cell outer membrane</keyword>
<evidence type="ECO:0000256" key="3">
    <source>
        <dbReference type="ARBA" id="ARBA00023237"/>
    </source>
</evidence>
<gene>
    <name evidence="4" type="ORF">LEA_08544</name>
</gene>
<accession>K1T711</accession>
<evidence type="ECO:0000313" key="4">
    <source>
        <dbReference type="EMBL" id="EKC68932.1"/>
    </source>
</evidence>